<evidence type="ECO:0000313" key="1">
    <source>
        <dbReference type="EMBL" id="CAH7674948.1"/>
    </source>
</evidence>
<reference evidence="1" key="1">
    <citation type="submission" date="2022-06" db="EMBL/GenBank/DDBJ databases">
        <authorList>
            <consortium name="SYNGENTA / RWTH Aachen University"/>
        </authorList>
    </citation>
    <scope>NUCLEOTIDE SEQUENCE</scope>
</reference>
<sequence length="385" mass="43843">MKFSCLSNFISNRNYSFDNIIEGLNLRMVTVGLNCNINSSSNRNDLLKNQINSSDDPIDLLILGAGWTSNFLVPYIDNHTELTYASTTRSGGGKFDSIRFDYRYDPSLRDEPEEMNRQLETFRKLPYAKMVLITFPITEDGGGENLLKLYSQTHRSKNLDVDGKGQRQVVDVIQLGSSGIYDGGPTVSANPDEIKFFSDKDSPYIDRHSRFELTNPRARSESELLSLNESDRFDGMKFRTTVLNLSGLWGDDRNIRNYVSKVAPSKDVLRNKTSVHMIHGLDVSRSIVRVFEKFHLAAGQRWILTDGRVYDWWDLASAWGESGLKDRLSDITLGDQARWVRELMKETSVRTLPRTPNQLGRALDSLEFWSTFGISPVRARLEFPS</sequence>
<name>A0AAV0AXE1_PHAPC</name>
<dbReference type="Proteomes" id="UP001153365">
    <property type="component" value="Unassembled WGS sequence"/>
</dbReference>
<dbReference type="EMBL" id="CALTRL010002185">
    <property type="protein sequence ID" value="CAH7674948.1"/>
    <property type="molecule type" value="Genomic_DNA"/>
</dbReference>
<keyword evidence="2" id="KW-1185">Reference proteome</keyword>
<organism evidence="1 2">
    <name type="scientific">Phakopsora pachyrhizi</name>
    <name type="common">Asian soybean rust disease fungus</name>
    <dbReference type="NCBI Taxonomy" id="170000"/>
    <lineage>
        <taxon>Eukaryota</taxon>
        <taxon>Fungi</taxon>
        <taxon>Dikarya</taxon>
        <taxon>Basidiomycota</taxon>
        <taxon>Pucciniomycotina</taxon>
        <taxon>Pucciniomycetes</taxon>
        <taxon>Pucciniales</taxon>
        <taxon>Phakopsoraceae</taxon>
        <taxon>Phakopsora</taxon>
    </lineage>
</organism>
<proteinExistence type="predicted"/>
<comment type="caution">
    <text evidence="1">The sequence shown here is derived from an EMBL/GenBank/DDBJ whole genome shotgun (WGS) entry which is preliminary data.</text>
</comment>
<gene>
    <name evidence="1" type="ORF">PPACK8108_LOCUS9895</name>
</gene>
<accession>A0AAV0AXE1</accession>
<evidence type="ECO:0000313" key="2">
    <source>
        <dbReference type="Proteomes" id="UP001153365"/>
    </source>
</evidence>
<dbReference type="PANTHER" id="PTHR40129">
    <property type="entry name" value="KETOPANTOATE REDUCTASE N-TERMINAL DOMAIN-CONTAINING PROTEIN"/>
    <property type="match status" value="1"/>
</dbReference>
<dbReference type="PANTHER" id="PTHR40129:SF2">
    <property type="entry name" value="KETOPANTOATE REDUCTASE N-TERMINAL DOMAIN-CONTAINING PROTEIN"/>
    <property type="match status" value="1"/>
</dbReference>
<dbReference type="AlphaFoldDB" id="A0AAV0AXE1"/>
<dbReference type="InterPro" id="IPR036291">
    <property type="entry name" value="NAD(P)-bd_dom_sf"/>
</dbReference>
<dbReference type="SUPFAM" id="SSF51735">
    <property type="entry name" value="NAD(P)-binding Rossmann-fold domains"/>
    <property type="match status" value="1"/>
</dbReference>
<protein>
    <submittedName>
        <fullName evidence="1">Uncharacterized protein</fullName>
    </submittedName>
</protein>
<dbReference type="Gene3D" id="3.40.50.720">
    <property type="entry name" value="NAD(P)-binding Rossmann-like Domain"/>
    <property type="match status" value="1"/>
</dbReference>